<evidence type="ECO:0000313" key="15">
    <source>
        <dbReference type="Ensembl" id="ENSSSCP00015042711.1"/>
    </source>
</evidence>
<dbReference type="Ensembl" id="ENSSSCT00015102750.1">
    <property type="protein sequence ID" value="ENSSSCP00015042711.1"/>
    <property type="gene ID" value="ENSSSCG00015063820.1"/>
</dbReference>
<sequence>WDPVLLWLWCKLAATAPTQPLTQGTSTSDHVASYGLNVYQSYGPSGYYTHEFDGDEEFYVDLGKKETVWQLPLFSKFRSFDPQGALRNIATAKHNLNILIKRSNNTAAVNQVPEVTVFPKSPVMLGQPNTLICHVDNIFPPVINITWLKNGHSVTEGFSETSFLSKNDHSFLKISYLTFLPSDDDFYDCKVEHWGLDKPLLKHWEPEIPAPMSELTETVVCALGLIVGLVGIVVGTVFIIQGLRSGGPSRHQGSL</sequence>
<dbReference type="PROSITE" id="PS50835">
    <property type="entry name" value="IG_LIKE"/>
    <property type="match status" value="1"/>
</dbReference>
<dbReference type="SMART" id="SM00920">
    <property type="entry name" value="MHC_II_alpha"/>
    <property type="match status" value="1"/>
</dbReference>
<feature type="transmembrane region" description="Helical" evidence="12">
    <location>
        <begin position="222"/>
        <end position="240"/>
    </location>
</feature>
<evidence type="ECO:0000256" key="1">
    <source>
        <dbReference type="ARBA" id="ARBA00004479"/>
    </source>
</evidence>
<dbReference type="InterPro" id="IPR050160">
    <property type="entry name" value="MHC/Immunoglobulin"/>
</dbReference>
<dbReference type="InterPro" id="IPR014745">
    <property type="entry name" value="MHC_II_a/b_N"/>
</dbReference>
<evidence type="ECO:0000256" key="3">
    <source>
        <dbReference type="ARBA" id="ARBA00022692"/>
    </source>
</evidence>
<feature type="chain" id="PRO_5034524447" description="Ig-like domain-containing protein" evidence="13">
    <location>
        <begin position="21"/>
        <end position="255"/>
    </location>
</feature>
<dbReference type="FunFam" id="3.10.320.10:FF:000002">
    <property type="entry name" value="HLA class II histocompatibility antigen, DR alpha chain"/>
    <property type="match status" value="1"/>
</dbReference>
<dbReference type="InterPro" id="IPR001003">
    <property type="entry name" value="MHC_II_a_N"/>
</dbReference>
<dbReference type="GO" id="GO:0002504">
    <property type="term" value="P:antigen processing and presentation of peptide or polysaccharide antigen via MHC class II"/>
    <property type="evidence" value="ECO:0007669"/>
    <property type="project" value="UniProtKB-KW"/>
</dbReference>
<dbReference type="PANTHER" id="PTHR19944:SF59">
    <property type="entry name" value="HLA CLASS II HISTOCOMPATIBILITY ANTIGEN, DQ ALPHA 1 CHAIN"/>
    <property type="match status" value="1"/>
</dbReference>
<evidence type="ECO:0000256" key="8">
    <source>
        <dbReference type="ARBA" id="ARBA00023157"/>
    </source>
</evidence>
<dbReference type="CDD" id="cd21008">
    <property type="entry name" value="IgC1_MHC_II_alpha_HLA-DQ"/>
    <property type="match status" value="1"/>
</dbReference>
<dbReference type="InterPro" id="IPR036179">
    <property type="entry name" value="Ig-like_dom_sf"/>
</dbReference>
<dbReference type="InterPro" id="IPR003597">
    <property type="entry name" value="Ig_C1-set"/>
</dbReference>
<dbReference type="GO" id="GO:0002250">
    <property type="term" value="P:adaptive immune response"/>
    <property type="evidence" value="ECO:0007669"/>
    <property type="project" value="UniProtKB-KW"/>
</dbReference>
<dbReference type="GO" id="GO:0042613">
    <property type="term" value="C:MHC class II protein complex"/>
    <property type="evidence" value="ECO:0007669"/>
    <property type="project" value="UniProtKB-KW"/>
</dbReference>
<dbReference type="InterPro" id="IPR011162">
    <property type="entry name" value="MHC_I/II-like_Ag-recog"/>
</dbReference>
<proteinExistence type="inferred from homology"/>
<evidence type="ECO:0000256" key="12">
    <source>
        <dbReference type="SAM" id="Phobius"/>
    </source>
</evidence>
<name>A0A8D0Q923_PIG</name>
<dbReference type="FunFam" id="2.60.40.10:FF:000280">
    <property type="entry name" value="HLA class II histocompatibility antigen, DR alpha chain"/>
    <property type="match status" value="1"/>
</dbReference>
<dbReference type="Gene3D" id="3.10.320.10">
    <property type="entry name" value="Class II Histocompatibility Antigen, M Beta Chain, Chain B, domain 1"/>
    <property type="match status" value="1"/>
</dbReference>
<dbReference type="AlphaFoldDB" id="A0A8D0Q923"/>
<dbReference type="InterPro" id="IPR013783">
    <property type="entry name" value="Ig-like_fold"/>
</dbReference>
<feature type="domain" description="Ig-like" evidence="14">
    <location>
        <begin position="113"/>
        <end position="193"/>
    </location>
</feature>
<dbReference type="SUPFAM" id="SSF54452">
    <property type="entry name" value="MHC antigen-recognition domain"/>
    <property type="match status" value="1"/>
</dbReference>
<evidence type="ECO:0000313" key="16">
    <source>
        <dbReference type="Proteomes" id="UP000694726"/>
    </source>
</evidence>
<comment type="subcellular location">
    <subcellularLocation>
        <location evidence="1">Membrane</location>
        <topology evidence="1">Single-pass type I membrane protein</topology>
    </subcellularLocation>
</comment>
<reference evidence="15" key="1">
    <citation type="submission" date="2025-08" db="UniProtKB">
        <authorList>
            <consortium name="Ensembl"/>
        </authorList>
    </citation>
    <scope>IDENTIFICATION</scope>
</reference>
<dbReference type="InterPro" id="IPR007110">
    <property type="entry name" value="Ig-like_dom"/>
</dbReference>
<evidence type="ECO:0000256" key="10">
    <source>
        <dbReference type="ARBA" id="ARBA00023182"/>
    </source>
</evidence>
<evidence type="ECO:0000259" key="14">
    <source>
        <dbReference type="PROSITE" id="PS50835"/>
    </source>
</evidence>
<evidence type="ECO:0000256" key="6">
    <source>
        <dbReference type="ARBA" id="ARBA00023130"/>
    </source>
</evidence>
<dbReference type="PROSITE" id="PS00290">
    <property type="entry name" value="IG_MHC"/>
    <property type="match status" value="1"/>
</dbReference>
<keyword evidence="9" id="KW-0325">Glycoprotein</keyword>
<keyword evidence="13" id="KW-0732">Signal</keyword>
<dbReference type="Proteomes" id="UP000694726">
    <property type="component" value="Unplaced"/>
</dbReference>
<evidence type="ECO:0000256" key="11">
    <source>
        <dbReference type="RuleBase" id="RU004238"/>
    </source>
</evidence>
<keyword evidence="3 12" id="KW-0812">Transmembrane</keyword>
<evidence type="ECO:0000256" key="2">
    <source>
        <dbReference type="ARBA" id="ARBA00007394"/>
    </source>
</evidence>
<evidence type="ECO:0000256" key="7">
    <source>
        <dbReference type="ARBA" id="ARBA00023136"/>
    </source>
</evidence>
<feature type="signal peptide" evidence="13">
    <location>
        <begin position="1"/>
        <end position="20"/>
    </location>
</feature>
<dbReference type="Gene3D" id="2.60.40.10">
    <property type="entry name" value="Immunoglobulins"/>
    <property type="match status" value="1"/>
</dbReference>
<evidence type="ECO:0000256" key="4">
    <source>
        <dbReference type="ARBA" id="ARBA00022859"/>
    </source>
</evidence>
<evidence type="ECO:0000256" key="5">
    <source>
        <dbReference type="ARBA" id="ARBA00022989"/>
    </source>
</evidence>
<dbReference type="InterPro" id="IPR003006">
    <property type="entry name" value="Ig/MHC_CS"/>
</dbReference>
<organism evidence="15 16">
    <name type="scientific">Sus scrofa</name>
    <name type="common">Pig</name>
    <dbReference type="NCBI Taxonomy" id="9823"/>
    <lineage>
        <taxon>Eukaryota</taxon>
        <taxon>Metazoa</taxon>
        <taxon>Chordata</taxon>
        <taxon>Craniata</taxon>
        <taxon>Vertebrata</taxon>
        <taxon>Euteleostomi</taxon>
        <taxon>Mammalia</taxon>
        <taxon>Eutheria</taxon>
        <taxon>Laurasiatheria</taxon>
        <taxon>Artiodactyla</taxon>
        <taxon>Suina</taxon>
        <taxon>Suidae</taxon>
        <taxon>Sus</taxon>
    </lineage>
</organism>
<evidence type="ECO:0000256" key="9">
    <source>
        <dbReference type="ARBA" id="ARBA00023180"/>
    </source>
</evidence>
<dbReference type="Pfam" id="PF00993">
    <property type="entry name" value="MHC_II_alpha"/>
    <property type="match status" value="1"/>
</dbReference>
<keyword evidence="4" id="KW-0391">Immunity</keyword>
<comment type="similarity">
    <text evidence="2 11">Belongs to the MHC class II family.</text>
</comment>
<keyword evidence="8" id="KW-1015">Disulfide bond</keyword>
<accession>A0A8D0Q923</accession>
<keyword evidence="10" id="KW-0491">MHC II</keyword>
<evidence type="ECO:0000256" key="13">
    <source>
        <dbReference type="SAM" id="SignalP"/>
    </source>
</evidence>
<protein>
    <recommendedName>
        <fullName evidence="14">Ig-like domain-containing protein</fullName>
    </recommendedName>
</protein>
<keyword evidence="6" id="KW-1064">Adaptive immunity</keyword>
<keyword evidence="5 12" id="KW-1133">Transmembrane helix</keyword>
<dbReference type="SMART" id="SM00407">
    <property type="entry name" value="IGc1"/>
    <property type="match status" value="1"/>
</dbReference>
<dbReference type="Pfam" id="PF07654">
    <property type="entry name" value="C1-set"/>
    <property type="match status" value="1"/>
</dbReference>
<dbReference type="PANTHER" id="PTHR19944">
    <property type="entry name" value="MHC CLASS II-RELATED"/>
    <property type="match status" value="1"/>
</dbReference>
<dbReference type="SUPFAM" id="SSF48726">
    <property type="entry name" value="Immunoglobulin"/>
    <property type="match status" value="1"/>
</dbReference>
<keyword evidence="7 12" id="KW-0472">Membrane</keyword>